<feature type="transmembrane region" description="Helical" evidence="1">
    <location>
        <begin position="325"/>
        <end position="343"/>
    </location>
</feature>
<gene>
    <name evidence="2" type="ORF">ASTO00021_LOCUS6758</name>
</gene>
<accession>A0A7S3LNV1</accession>
<name>A0A7S3LNV1_9STRA</name>
<feature type="transmembrane region" description="Helical" evidence="1">
    <location>
        <begin position="290"/>
        <end position="313"/>
    </location>
</feature>
<reference evidence="2" key="1">
    <citation type="submission" date="2021-01" db="EMBL/GenBank/DDBJ databases">
        <authorList>
            <person name="Corre E."/>
            <person name="Pelletier E."/>
            <person name="Niang G."/>
            <person name="Scheremetjew M."/>
            <person name="Finn R."/>
            <person name="Kale V."/>
            <person name="Holt S."/>
            <person name="Cochrane G."/>
            <person name="Meng A."/>
            <person name="Brown T."/>
            <person name="Cohen L."/>
        </authorList>
    </citation>
    <scope>NUCLEOTIDE SEQUENCE</scope>
    <source>
        <strain evidence="2">GSBS06</strain>
    </source>
</reference>
<feature type="transmembrane region" description="Helical" evidence="1">
    <location>
        <begin position="384"/>
        <end position="412"/>
    </location>
</feature>
<proteinExistence type="predicted"/>
<dbReference type="EMBL" id="HBIN01009093">
    <property type="protein sequence ID" value="CAE0436500.1"/>
    <property type="molecule type" value="Transcribed_RNA"/>
</dbReference>
<keyword evidence="1" id="KW-1133">Transmembrane helix</keyword>
<sequence>MEFRKGGRFSIQVDQCHFHNEFNCVAVSQVSWFPNWLIKSIVNDAIVSIKEQVASVLRSKIQNELSDMLKDSSDIDVALKSQNAFIFNVIYYLAYITDCSRNEIICQLWGLLVRAVENTAVESFIIKHSGSVHEFKLLCNFLTDSVDFAYFALCGPCTVSAILKQHSPPFFALFSILGCTDFDEVVDVYWSYEMYYVMQNLMYWAPHYLLPREETFSTCLVVDQSHYCWPDWFVSHLWPLRYAFYKLSHSCPKNMVTRGMTILMMIYTMEWLSHSLLSFIWYIFQIQVDFFFYTMIPRNYIAGLLIGAFFHTFERNPTKRFQVQRIALWVAGCLTWVYLFMSFPTEEYIVLLFFSAFASISFIQSAWVLFMLRILQEVIRYDLTTILGTFMTGYGIGILTGSIVGCAAIYLYSKCENKYHYP</sequence>
<feature type="transmembrane region" description="Helical" evidence="1">
    <location>
        <begin position="349"/>
        <end position="372"/>
    </location>
</feature>
<keyword evidence="1" id="KW-0472">Membrane</keyword>
<evidence type="ECO:0000256" key="1">
    <source>
        <dbReference type="SAM" id="Phobius"/>
    </source>
</evidence>
<protein>
    <submittedName>
        <fullName evidence="2">Uncharacterized protein</fullName>
    </submittedName>
</protein>
<organism evidence="2">
    <name type="scientific">Aplanochytrium stocchinoi</name>
    <dbReference type="NCBI Taxonomy" id="215587"/>
    <lineage>
        <taxon>Eukaryota</taxon>
        <taxon>Sar</taxon>
        <taxon>Stramenopiles</taxon>
        <taxon>Bigyra</taxon>
        <taxon>Labyrinthulomycetes</taxon>
        <taxon>Thraustochytrida</taxon>
        <taxon>Thraustochytriidae</taxon>
        <taxon>Aplanochytrium</taxon>
    </lineage>
</organism>
<dbReference type="AlphaFoldDB" id="A0A7S3LNV1"/>
<feature type="transmembrane region" description="Helical" evidence="1">
    <location>
        <begin position="262"/>
        <end position="284"/>
    </location>
</feature>
<keyword evidence="1" id="KW-0812">Transmembrane</keyword>
<evidence type="ECO:0000313" key="2">
    <source>
        <dbReference type="EMBL" id="CAE0436500.1"/>
    </source>
</evidence>